<dbReference type="NCBIfam" id="TIGR02175">
    <property type="entry name" value="PorC_KorC"/>
    <property type="match status" value="1"/>
</dbReference>
<protein>
    <submittedName>
        <fullName evidence="3">Pyruvate synthase</fullName>
    </submittedName>
</protein>
<dbReference type="Proteomes" id="UP000231098">
    <property type="component" value="Unassembled WGS sequence"/>
</dbReference>
<dbReference type="Pfam" id="PF01558">
    <property type="entry name" value="POR"/>
    <property type="match status" value="1"/>
</dbReference>
<dbReference type="PANTHER" id="PTHR43366:SF1">
    <property type="entry name" value="PYRUVATE SYNTHASE SUBUNIT PORC"/>
    <property type="match status" value="1"/>
</dbReference>
<comment type="caution">
    <text evidence="3">The sequence shown here is derived from an EMBL/GenBank/DDBJ whole genome shotgun (WGS) entry which is preliminary data.</text>
</comment>
<dbReference type="InterPro" id="IPR019752">
    <property type="entry name" value="Pyrv/ketoisovalerate_OxRed_cat"/>
</dbReference>
<reference evidence="4" key="1">
    <citation type="submission" date="2017-09" db="EMBL/GenBank/DDBJ databases">
        <title>Depth-based differentiation of microbial function through sediment-hosted aquifers and enrichment of novel symbionts in the deep terrestrial subsurface.</title>
        <authorList>
            <person name="Probst A.J."/>
            <person name="Ladd B."/>
            <person name="Jarett J.K."/>
            <person name="Geller-Mcgrath D.E."/>
            <person name="Sieber C.M.K."/>
            <person name="Emerson J.B."/>
            <person name="Anantharaman K."/>
            <person name="Thomas B.C."/>
            <person name="Malmstrom R."/>
            <person name="Stieglmeier M."/>
            <person name="Klingl A."/>
            <person name="Woyke T."/>
            <person name="Ryan C.M."/>
            <person name="Banfield J.F."/>
        </authorList>
    </citation>
    <scope>NUCLEOTIDE SEQUENCE [LARGE SCALE GENOMIC DNA]</scope>
</reference>
<evidence type="ECO:0000256" key="1">
    <source>
        <dbReference type="ARBA" id="ARBA00023002"/>
    </source>
</evidence>
<dbReference type="PANTHER" id="PTHR43366">
    <property type="entry name" value="PYRUVATE SYNTHASE SUBUNIT PORC"/>
    <property type="match status" value="1"/>
</dbReference>
<dbReference type="Gene3D" id="3.40.920.10">
    <property type="entry name" value="Pyruvate-ferredoxin oxidoreductase, PFOR, domain III"/>
    <property type="match status" value="1"/>
</dbReference>
<organism evidence="3 4">
    <name type="scientific">candidate division WWE3 bacterium CG08_land_8_20_14_0_20_41_15</name>
    <dbReference type="NCBI Taxonomy" id="1975086"/>
    <lineage>
        <taxon>Bacteria</taxon>
        <taxon>Katanobacteria</taxon>
    </lineage>
</organism>
<dbReference type="InterPro" id="IPR002869">
    <property type="entry name" value="Pyrv_flavodox_OxRed_cen"/>
</dbReference>
<accession>A0A2H0X9K9</accession>
<keyword evidence="1" id="KW-0560">Oxidoreductase</keyword>
<dbReference type="InterPro" id="IPR011894">
    <property type="entry name" value="PorC_KorC"/>
</dbReference>
<feature type="domain" description="Pyruvate/ketoisovalerate oxidoreductase catalytic" evidence="2">
    <location>
        <begin position="21"/>
        <end position="194"/>
    </location>
</feature>
<dbReference type="EMBL" id="PEYV01000029">
    <property type="protein sequence ID" value="PIS21592.1"/>
    <property type="molecule type" value="Genomic_DNA"/>
</dbReference>
<sequence>MDHTMNSAQQEIVSFRFHARGGQGAKTAAQIFAEVALCCDYYVQAFPDYGPERRGAPIRTYVRVSNEEVLLHCAVESPDFVVVLDKTLACDQSVASGMSFNSKIIVNTDKNPEEIRNSLCLTKNVSLTTLDASGIAEHFIGKNIPNIVMLGALIKLSDFGTLENLKKVLEKGYSNHWGKEITEKNYLSARQGFEEVNKI</sequence>
<dbReference type="GO" id="GO:0016625">
    <property type="term" value="F:oxidoreductase activity, acting on the aldehyde or oxo group of donors, iron-sulfur protein as acceptor"/>
    <property type="evidence" value="ECO:0007669"/>
    <property type="project" value="InterPro"/>
</dbReference>
<proteinExistence type="predicted"/>
<name>A0A2H0X9K9_UNCKA</name>
<evidence type="ECO:0000259" key="2">
    <source>
        <dbReference type="Pfam" id="PF01558"/>
    </source>
</evidence>
<dbReference type="SUPFAM" id="SSF53323">
    <property type="entry name" value="Pyruvate-ferredoxin oxidoreductase, PFOR, domain III"/>
    <property type="match status" value="1"/>
</dbReference>
<evidence type="ECO:0000313" key="3">
    <source>
        <dbReference type="EMBL" id="PIS21592.1"/>
    </source>
</evidence>
<evidence type="ECO:0000313" key="4">
    <source>
        <dbReference type="Proteomes" id="UP000231098"/>
    </source>
</evidence>
<gene>
    <name evidence="3" type="ORF">COT51_01620</name>
</gene>
<dbReference type="InterPro" id="IPR051626">
    <property type="entry name" value="Oxidoreductase_gamma_subunit"/>
</dbReference>
<dbReference type="AlphaFoldDB" id="A0A2H0X9K9"/>
<keyword evidence="3" id="KW-0670">Pyruvate</keyword>